<name>A0A7V5CS46_9BACT</name>
<dbReference type="AlphaFoldDB" id="A0A7V5CS46"/>
<dbReference type="InterPro" id="IPR006016">
    <property type="entry name" value="UspA"/>
</dbReference>
<dbReference type="InterPro" id="IPR014729">
    <property type="entry name" value="Rossmann-like_a/b/a_fold"/>
</dbReference>
<evidence type="ECO:0000313" key="3">
    <source>
        <dbReference type="EMBL" id="HGY93391.1"/>
    </source>
</evidence>
<gene>
    <name evidence="3" type="ORF">ENW50_01680</name>
</gene>
<dbReference type="PANTHER" id="PTHR46268:SF6">
    <property type="entry name" value="UNIVERSAL STRESS PROTEIN UP12"/>
    <property type="match status" value="1"/>
</dbReference>
<protein>
    <submittedName>
        <fullName evidence="3">Universal stress protein</fullName>
    </submittedName>
</protein>
<comment type="caution">
    <text evidence="3">The sequence shown here is derived from an EMBL/GenBank/DDBJ whole genome shotgun (WGS) entry which is preliminary data.</text>
</comment>
<feature type="domain" description="UspA" evidence="2">
    <location>
        <begin position="1"/>
        <end position="143"/>
    </location>
</feature>
<sequence>MFQRILIAYDGSPESKKALETGIALARELKADTSLVSVIEPLPGYITLAGSVEPSYPAELIRERREKFSAMQSEVKEKAAQHGMTVETLLVEAPEIEGLLRTVAETRADLLVIGLRPHDHSVEFAGTVRRVANEIRCPILAVPCH</sequence>
<dbReference type="InterPro" id="IPR006015">
    <property type="entry name" value="Universal_stress_UspA"/>
</dbReference>
<organism evidence="3">
    <name type="scientific">Acidobacterium capsulatum</name>
    <dbReference type="NCBI Taxonomy" id="33075"/>
    <lineage>
        <taxon>Bacteria</taxon>
        <taxon>Pseudomonadati</taxon>
        <taxon>Acidobacteriota</taxon>
        <taxon>Terriglobia</taxon>
        <taxon>Terriglobales</taxon>
        <taxon>Acidobacteriaceae</taxon>
        <taxon>Acidobacterium</taxon>
    </lineage>
</organism>
<reference evidence="3" key="1">
    <citation type="journal article" date="2020" name="mSystems">
        <title>Genome- and Community-Level Interaction Insights into Carbon Utilization and Element Cycling Functions of Hydrothermarchaeota in Hydrothermal Sediment.</title>
        <authorList>
            <person name="Zhou Z."/>
            <person name="Liu Y."/>
            <person name="Xu W."/>
            <person name="Pan J."/>
            <person name="Luo Z.H."/>
            <person name="Li M."/>
        </authorList>
    </citation>
    <scope>NUCLEOTIDE SEQUENCE [LARGE SCALE GENOMIC DNA]</scope>
    <source>
        <strain evidence="3">SpSt-855</strain>
    </source>
</reference>
<proteinExistence type="inferred from homology"/>
<dbReference type="CDD" id="cd00293">
    <property type="entry name" value="USP-like"/>
    <property type="match status" value="1"/>
</dbReference>
<dbReference type="Gene3D" id="3.40.50.620">
    <property type="entry name" value="HUPs"/>
    <property type="match status" value="1"/>
</dbReference>
<dbReference type="Pfam" id="PF00582">
    <property type="entry name" value="Usp"/>
    <property type="match status" value="1"/>
</dbReference>
<evidence type="ECO:0000259" key="2">
    <source>
        <dbReference type="Pfam" id="PF00582"/>
    </source>
</evidence>
<dbReference type="SUPFAM" id="SSF52402">
    <property type="entry name" value="Adenine nucleotide alpha hydrolases-like"/>
    <property type="match status" value="1"/>
</dbReference>
<dbReference type="PRINTS" id="PR01438">
    <property type="entry name" value="UNVRSLSTRESS"/>
</dbReference>
<comment type="similarity">
    <text evidence="1">Belongs to the universal stress protein A family.</text>
</comment>
<dbReference type="PANTHER" id="PTHR46268">
    <property type="entry name" value="STRESS RESPONSE PROTEIN NHAX"/>
    <property type="match status" value="1"/>
</dbReference>
<evidence type="ECO:0000256" key="1">
    <source>
        <dbReference type="ARBA" id="ARBA00008791"/>
    </source>
</evidence>
<accession>A0A7V5CS46</accession>
<dbReference type="EMBL" id="DTKL01000013">
    <property type="protein sequence ID" value="HGY93391.1"/>
    <property type="molecule type" value="Genomic_DNA"/>
</dbReference>